<dbReference type="CDD" id="cd06261">
    <property type="entry name" value="TM_PBP2"/>
    <property type="match status" value="1"/>
</dbReference>
<dbReference type="Proteomes" id="UP000006546">
    <property type="component" value="Chromosome"/>
</dbReference>
<dbReference type="SUPFAM" id="SSF161098">
    <property type="entry name" value="MetI-like"/>
    <property type="match status" value="1"/>
</dbReference>
<comment type="subcellular location">
    <subcellularLocation>
        <location evidence="1 7">Cell membrane</location>
        <topology evidence="1 7">Multi-pass membrane protein</topology>
    </subcellularLocation>
</comment>
<keyword evidence="10" id="KW-1185">Reference proteome</keyword>
<dbReference type="HOGENOM" id="CLU_016047_1_0_12"/>
<keyword evidence="4 7" id="KW-0812">Transmembrane</keyword>
<keyword evidence="2 7" id="KW-0813">Transport</keyword>
<dbReference type="PROSITE" id="PS50928">
    <property type="entry name" value="ABC_TM1"/>
    <property type="match status" value="1"/>
</dbReference>
<feature type="transmembrane region" description="Helical" evidence="7">
    <location>
        <begin position="20"/>
        <end position="44"/>
    </location>
</feature>
<evidence type="ECO:0000256" key="1">
    <source>
        <dbReference type="ARBA" id="ARBA00004651"/>
    </source>
</evidence>
<dbReference type="InterPro" id="IPR035906">
    <property type="entry name" value="MetI-like_sf"/>
</dbReference>
<reference evidence="10" key="1">
    <citation type="submission" date="2011-04" db="EMBL/GenBank/DDBJ databases">
        <title>The complete genome of Treponema brennaborense DSM 12168.</title>
        <authorList>
            <person name="Lucas S."/>
            <person name="Han J."/>
            <person name="Lapidus A."/>
            <person name="Bruce D."/>
            <person name="Goodwin L."/>
            <person name="Pitluck S."/>
            <person name="Peters L."/>
            <person name="Kyrpides N."/>
            <person name="Mavromatis K."/>
            <person name="Ivanova N."/>
            <person name="Mikhailova N."/>
            <person name="Pagani I."/>
            <person name="Teshima H."/>
            <person name="Detter J.C."/>
            <person name="Tapia R."/>
            <person name="Han C."/>
            <person name="Land M."/>
            <person name="Hauser L."/>
            <person name="Markowitz V."/>
            <person name="Cheng J.-F."/>
            <person name="Hugenholtz P."/>
            <person name="Woyke T."/>
            <person name="Wu D."/>
            <person name="Gronow S."/>
            <person name="Wellnitz S."/>
            <person name="Brambilla E."/>
            <person name="Klenk H.-P."/>
            <person name="Eisen J.A."/>
        </authorList>
    </citation>
    <scope>NUCLEOTIDE SEQUENCE [LARGE SCALE GENOMIC DNA]</scope>
    <source>
        <strain evidence="10">DSM 12168 / CIP 105900 / DD5/3</strain>
    </source>
</reference>
<evidence type="ECO:0000313" key="10">
    <source>
        <dbReference type="Proteomes" id="UP000006546"/>
    </source>
</evidence>
<evidence type="ECO:0000259" key="8">
    <source>
        <dbReference type="PROSITE" id="PS50928"/>
    </source>
</evidence>
<feature type="domain" description="ABC transmembrane type-1" evidence="8">
    <location>
        <begin position="81"/>
        <end position="289"/>
    </location>
</feature>
<protein>
    <submittedName>
        <fullName evidence="9">ABC-type transporter, integral membrane subunit</fullName>
    </submittedName>
</protein>
<dbReference type="OrthoDB" id="356811at2"/>
<feature type="transmembrane region" description="Helical" evidence="7">
    <location>
        <begin position="77"/>
        <end position="104"/>
    </location>
</feature>
<feature type="transmembrane region" description="Helical" evidence="7">
    <location>
        <begin position="148"/>
        <end position="169"/>
    </location>
</feature>
<dbReference type="GO" id="GO:0055085">
    <property type="term" value="P:transmembrane transport"/>
    <property type="evidence" value="ECO:0007669"/>
    <property type="project" value="InterPro"/>
</dbReference>
<evidence type="ECO:0000256" key="7">
    <source>
        <dbReference type="RuleBase" id="RU363032"/>
    </source>
</evidence>
<dbReference type="Pfam" id="PF00528">
    <property type="entry name" value="BPD_transp_1"/>
    <property type="match status" value="1"/>
</dbReference>
<dbReference type="GO" id="GO:0005886">
    <property type="term" value="C:plasma membrane"/>
    <property type="evidence" value="ECO:0007669"/>
    <property type="project" value="UniProtKB-SubCell"/>
</dbReference>
<proteinExistence type="inferred from homology"/>
<dbReference type="RefSeq" id="WP_013757631.1">
    <property type="nucleotide sequence ID" value="NC_015500.1"/>
</dbReference>
<keyword evidence="3" id="KW-1003">Cell membrane</keyword>
<feature type="transmembrane region" description="Helical" evidence="7">
    <location>
        <begin position="189"/>
        <end position="216"/>
    </location>
</feature>
<dbReference type="PANTHER" id="PTHR43744">
    <property type="entry name" value="ABC TRANSPORTER PERMEASE PROTEIN MG189-RELATED-RELATED"/>
    <property type="match status" value="1"/>
</dbReference>
<dbReference type="PANTHER" id="PTHR43744:SF9">
    <property type="entry name" value="POLYGALACTURONAN_RHAMNOGALACTURONAN TRANSPORT SYSTEM PERMEASE PROTEIN YTCP"/>
    <property type="match status" value="1"/>
</dbReference>
<gene>
    <name evidence="9" type="ordered locus">Trebr_0468</name>
</gene>
<evidence type="ECO:0000256" key="4">
    <source>
        <dbReference type="ARBA" id="ARBA00022692"/>
    </source>
</evidence>
<keyword evidence="6 7" id="KW-0472">Membrane</keyword>
<name>F4LP36_TREBD</name>
<dbReference type="AlphaFoldDB" id="F4LP36"/>
<dbReference type="InterPro" id="IPR000515">
    <property type="entry name" value="MetI-like"/>
</dbReference>
<evidence type="ECO:0000256" key="3">
    <source>
        <dbReference type="ARBA" id="ARBA00022475"/>
    </source>
</evidence>
<evidence type="ECO:0000256" key="5">
    <source>
        <dbReference type="ARBA" id="ARBA00022989"/>
    </source>
</evidence>
<evidence type="ECO:0000256" key="6">
    <source>
        <dbReference type="ARBA" id="ARBA00023136"/>
    </source>
</evidence>
<feature type="transmembrane region" description="Helical" evidence="7">
    <location>
        <begin position="116"/>
        <end position="136"/>
    </location>
</feature>
<accession>F4LP36</accession>
<keyword evidence="5 7" id="KW-1133">Transmembrane helix</keyword>
<sequence>MQKKLSVYEYNSISKPVDFLYNVILSLCALICIVPVIFVFMISITGNDSLMRNGYQFIPSSVSPEAYLFLWNEKSTIAHSFLISVLVTGSGCVIGLVLTTTMGYVMSRPAYRLKKFVMWVVFIPMIFNGGMFSSYVVNTQLLHLRNSIWALILPIAVSSFNVIIARTFFRTGIPDSLIESAKLDGASQLSIFTRIVLPVSTPLLATIGIFLAFGYWNDWFLSSLYINDTSLISLQALLDNILKNIQFITNNPSIGVSLEQYRANMPTESVRMAIAVVIVVPIACAYPFFQRYFIKGLTVGAIKG</sequence>
<dbReference type="eggNOG" id="COG0395">
    <property type="taxonomic scope" value="Bacteria"/>
</dbReference>
<evidence type="ECO:0000256" key="2">
    <source>
        <dbReference type="ARBA" id="ARBA00022448"/>
    </source>
</evidence>
<dbReference type="STRING" id="906968.Trebr_0468"/>
<dbReference type="EMBL" id="CP002696">
    <property type="protein sequence ID" value="AEE15912.1"/>
    <property type="molecule type" value="Genomic_DNA"/>
</dbReference>
<feature type="transmembrane region" description="Helical" evidence="7">
    <location>
        <begin position="270"/>
        <end position="289"/>
    </location>
</feature>
<organism evidence="9 10">
    <name type="scientific">Treponema brennaborense (strain DSM 12168 / CIP 105900 / DD5/3)</name>
    <dbReference type="NCBI Taxonomy" id="906968"/>
    <lineage>
        <taxon>Bacteria</taxon>
        <taxon>Pseudomonadati</taxon>
        <taxon>Spirochaetota</taxon>
        <taxon>Spirochaetia</taxon>
        <taxon>Spirochaetales</taxon>
        <taxon>Treponemataceae</taxon>
        <taxon>Treponema</taxon>
    </lineage>
</organism>
<dbReference type="KEGG" id="tbe:Trebr_0468"/>
<dbReference type="Gene3D" id="1.10.3720.10">
    <property type="entry name" value="MetI-like"/>
    <property type="match status" value="1"/>
</dbReference>
<comment type="similarity">
    <text evidence="7">Belongs to the binding-protein-dependent transport system permease family.</text>
</comment>
<evidence type="ECO:0000313" key="9">
    <source>
        <dbReference type="EMBL" id="AEE15912.1"/>
    </source>
</evidence>